<accession>A0ABM1K9U4</accession>
<evidence type="ECO:0000256" key="4">
    <source>
        <dbReference type="ARBA" id="ARBA00022737"/>
    </source>
</evidence>
<name>A0ABM1K9U4_GEKJA</name>
<dbReference type="PANTHER" id="PTHR24399">
    <property type="entry name" value="ZINC FINGER AND BTB DOMAIN-CONTAINING"/>
    <property type="match status" value="1"/>
</dbReference>
<dbReference type="SMART" id="SM00355">
    <property type="entry name" value="ZnF_C2H2"/>
    <property type="match status" value="9"/>
</dbReference>
<dbReference type="PROSITE" id="PS50157">
    <property type="entry name" value="ZINC_FINGER_C2H2_2"/>
    <property type="match status" value="9"/>
</dbReference>
<dbReference type="PROSITE" id="PS00028">
    <property type="entry name" value="ZINC_FINGER_C2H2_1"/>
    <property type="match status" value="9"/>
</dbReference>
<comment type="similarity">
    <text evidence="2">Belongs to the krueppel C2H2-type zinc-finger protein family.</text>
</comment>
<feature type="domain" description="C2H2-type" evidence="12">
    <location>
        <begin position="462"/>
        <end position="489"/>
    </location>
</feature>
<dbReference type="SMART" id="SM00431">
    <property type="entry name" value="SCAN"/>
    <property type="match status" value="1"/>
</dbReference>
<evidence type="ECO:0000256" key="7">
    <source>
        <dbReference type="ARBA" id="ARBA00023015"/>
    </source>
</evidence>
<organism evidence="14 15">
    <name type="scientific">Gekko japonicus</name>
    <name type="common">Schlegel's Japanese gecko</name>
    <dbReference type="NCBI Taxonomy" id="146911"/>
    <lineage>
        <taxon>Eukaryota</taxon>
        <taxon>Metazoa</taxon>
        <taxon>Chordata</taxon>
        <taxon>Craniata</taxon>
        <taxon>Vertebrata</taxon>
        <taxon>Euteleostomi</taxon>
        <taxon>Lepidosauria</taxon>
        <taxon>Squamata</taxon>
        <taxon>Bifurcata</taxon>
        <taxon>Gekkota</taxon>
        <taxon>Gekkonidae</taxon>
        <taxon>Gekkoninae</taxon>
        <taxon>Gekko</taxon>
    </lineage>
</organism>
<dbReference type="RefSeq" id="XP_015270481.1">
    <property type="nucleotide sequence ID" value="XM_015414995.1"/>
</dbReference>
<comment type="subcellular location">
    <subcellularLocation>
        <location evidence="1">Nucleus</location>
    </subcellularLocation>
</comment>
<dbReference type="Gene3D" id="1.10.4020.10">
    <property type="entry name" value="DNA breaking-rejoining enzymes"/>
    <property type="match status" value="1"/>
</dbReference>
<keyword evidence="7" id="KW-0805">Transcription regulation</keyword>
<evidence type="ECO:0000256" key="9">
    <source>
        <dbReference type="ARBA" id="ARBA00023163"/>
    </source>
</evidence>
<keyword evidence="4" id="KW-0677">Repeat</keyword>
<feature type="domain" description="C2H2-type" evidence="12">
    <location>
        <begin position="518"/>
        <end position="545"/>
    </location>
</feature>
<dbReference type="SUPFAM" id="SSF47353">
    <property type="entry name" value="Retrovirus capsid dimerization domain-like"/>
    <property type="match status" value="1"/>
</dbReference>
<evidence type="ECO:0000256" key="8">
    <source>
        <dbReference type="ARBA" id="ARBA00023125"/>
    </source>
</evidence>
<gene>
    <name evidence="15" type="primary">LOC107113644</name>
</gene>
<dbReference type="Pfam" id="PF00096">
    <property type="entry name" value="zf-C2H2"/>
    <property type="match status" value="9"/>
</dbReference>
<keyword evidence="6" id="KW-0862">Zinc</keyword>
<dbReference type="InterPro" id="IPR013087">
    <property type="entry name" value="Znf_C2H2_type"/>
</dbReference>
<dbReference type="SUPFAM" id="SSF57667">
    <property type="entry name" value="beta-beta-alpha zinc fingers"/>
    <property type="match status" value="5"/>
</dbReference>
<feature type="domain" description="C2H2-type" evidence="12">
    <location>
        <begin position="406"/>
        <end position="433"/>
    </location>
</feature>
<feature type="domain" description="C2H2-type" evidence="12">
    <location>
        <begin position="546"/>
        <end position="573"/>
    </location>
</feature>
<evidence type="ECO:0000256" key="1">
    <source>
        <dbReference type="ARBA" id="ARBA00004123"/>
    </source>
</evidence>
<sequence length="657" mass="75478">MISQYNEGGNRAWMEWKQFIFQPGLKMERPGLKEPNAGEGKDSLVLQTGAIKAFAPPKIKQEPNEGPAQHWETQWQEFLTTVESPRRRAEHFKLPQAQSVEDLKGLPASFKGVTTDVSQGPGEVCVALNLTDFSGETPESYERPVLSVKVKEEIEDEGDAASPEMWRRRFRQFNYWEAEGPQEVFGQLWELGHQWLKPERYTKEQIVEMVILEQFLAILPQEMQSWVRERGPETGTQAVALAEDILKRPQETKRLEQKILGTFKNMAANSPKSEQDDSDIVQVHISIEDQQEEEEEEANFLVSDGQEWEDTVESLPLETSKPGNVSEGCLEQADVNGLLDPERVKVAGSPEGLECQWPHQPEKKGKASFLCEEGRRDLNESTFQHGIHQIFDLLENQRQQIKEKPYKCPYCREGFQDRSHLAIHERTHTGEKPFRCSNCDKSFSQHSNLLRHERTHTGEKPYKCIDCEKSFNQKASLVIHKRTHTGEKPYRCLECGKNFSTSSQLITHKRIHSGEKPYQCSDCGQSFSRRPHLVVHERLHTGEKPYSCSDCGQSFRNSSVFTVHKRTHTGEKPYKCSYCGQSFSRKTNVIKHERIHTGEKPFKCPECEQCFRSTTLLKAHKRTHTGEKPYKCVDCEKRFCGLTGLRKHKKTHVGIKP</sequence>
<evidence type="ECO:0000259" key="12">
    <source>
        <dbReference type="PROSITE" id="PS50157"/>
    </source>
</evidence>
<dbReference type="InterPro" id="IPR036236">
    <property type="entry name" value="Znf_C2H2_sf"/>
</dbReference>
<keyword evidence="9" id="KW-0804">Transcription</keyword>
<feature type="domain" description="C2H2-type" evidence="12">
    <location>
        <begin position="602"/>
        <end position="629"/>
    </location>
</feature>
<dbReference type="PANTHER" id="PTHR24399:SF54">
    <property type="entry name" value="GASTRULA ZINC FINGER PROTEIN XLCGF26.1-LIKE-RELATED"/>
    <property type="match status" value="1"/>
</dbReference>
<evidence type="ECO:0000256" key="6">
    <source>
        <dbReference type="ARBA" id="ARBA00022833"/>
    </source>
</evidence>
<evidence type="ECO:0000256" key="10">
    <source>
        <dbReference type="ARBA" id="ARBA00023242"/>
    </source>
</evidence>
<keyword evidence="3" id="KW-0479">Metal-binding</keyword>
<evidence type="ECO:0000259" key="13">
    <source>
        <dbReference type="PROSITE" id="PS50804"/>
    </source>
</evidence>
<dbReference type="InterPro" id="IPR038269">
    <property type="entry name" value="SCAN_sf"/>
</dbReference>
<dbReference type="Pfam" id="PF02023">
    <property type="entry name" value="SCAN"/>
    <property type="match status" value="1"/>
</dbReference>
<keyword evidence="10" id="KW-0539">Nucleus</keyword>
<dbReference type="CDD" id="cd07936">
    <property type="entry name" value="SCAN"/>
    <property type="match status" value="1"/>
</dbReference>
<evidence type="ECO:0000313" key="14">
    <source>
        <dbReference type="Proteomes" id="UP000694871"/>
    </source>
</evidence>
<keyword evidence="8" id="KW-0238">DNA-binding</keyword>
<feature type="domain" description="C2H2-type" evidence="12">
    <location>
        <begin position="434"/>
        <end position="461"/>
    </location>
</feature>
<dbReference type="InterPro" id="IPR003309">
    <property type="entry name" value="SCAN_dom"/>
</dbReference>
<dbReference type="Proteomes" id="UP000694871">
    <property type="component" value="Unplaced"/>
</dbReference>
<evidence type="ECO:0000256" key="5">
    <source>
        <dbReference type="ARBA" id="ARBA00022771"/>
    </source>
</evidence>
<evidence type="ECO:0000256" key="2">
    <source>
        <dbReference type="ARBA" id="ARBA00006991"/>
    </source>
</evidence>
<evidence type="ECO:0000256" key="3">
    <source>
        <dbReference type="ARBA" id="ARBA00022723"/>
    </source>
</evidence>
<dbReference type="GeneID" id="107113644"/>
<feature type="domain" description="C2H2-type" evidence="12">
    <location>
        <begin position="574"/>
        <end position="601"/>
    </location>
</feature>
<dbReference type="Gene3D" id="3.30.160.60">
    <property type="entry name" value="Classic Zinc Finger"/>
    <property type="match status" value="9"/>
</dbReference>
<proteinExistence type="inferred from homology"/>
<keyword evidence="14" id="KW-1185">Reference proteome</keyword>
<feature type="domain" description="C2H2-type" evidence="12">
    <location>
        <begin position="490"/>
        <end position="517"/>
    </location>
</feature>
<protein>
    <submittedName>
        <fullName evidence="15">Zinc finger protein 397-like</fullName>
    </submittedName>
</protein>
<feature type="domain" description="SCAN box" evidence="13">
    <location>
        <begin position="167"/>
        <end position="245"/>
    </location>
</feature>
<reference evidence="15" key="1">
    <citation type="submission" date="2025-08" db="UniProtKB">
        <authorList>
            <consortium name="RefSeq"/>
        </authorList>
    </citation>
    <scope>IDENTIFICATION</scope>
</reference>
<keyword evidence="5 11" id="KW-0863">Zinc-finger</keyword>
<feature type="domain" description="C2H2-type" evidence="12">
    <location>
        <begin position="630"/>
        <end position="657"/>
    </location>
</feature>
<evidence type="ECO:0000313" key="15">
    <source>
        <dbReference type="RefSeq" id="XP_015270481.1"/>
    </source>
</evidence>
<dbReference type="PROSITE" id="PS50804">
    <property type="entry name" value="SCAN_BOX"/>
    <property type="match status" value="1"/>
</dbReference>
<evidence type="ECO:0000256" key="11">
    <source>
        <dbReference type="PROSITE-ProRule" id="PRU00042"/>
    </source>
</evidence>